<sequence length="72" mass="8578">MLYRYKEFLSPIIIQIKPKIITELSKLVLPLLVLQNNSEIFSDYCKKIFNLIINLIDMKTKDFFRICVQVIL</sequence>
<protein>
    <submittedName>
        <fullName evidence="1">Uncharacterized protein</fullName>
    </submittedName>
</protein>
<organism evidence="1 2">
    <name type="scientific">Brachionus plicatilis</name>
    <name type="common">Marine rotifer</name>
    <name type="synonym">Brachionus muelleri</name>
    <dbReference type="NCBI Taxonomy" id="10195"/>
    <lineage>
        <taxon>Eukaryota</taxon>
        <taxon>Metazoa</taxon>
        <taxon>Spiralia</taxon>
        <taxon>Gnathifera</taxon>
        <taxon>Rotifera</taxon>
        <taxon>Eurotatoria</taxon>
        <taxon>Monogononta</taxon>
        <taxon>Pseudotrocha</taxon>
        <taxon>Ploima</taxon>
        <taxon>Brachionidae</taxon>
        <taxon>Brachionus</taxon>
    </lineage>
</organism>
<gene>
    <name evidence="1" type="ORF">BpHYR1_019368</name>
</gene>
<proteinExistence type="predicted"/>
<keyword evidence="2" id="KW-1185">Reference proteome</keyword>
<comment type="caution">
    <text evidence="1">The sequence shown here is derived from an EMBL/GenBank/DDBJ whole genome shotgun (WGS) entry which is preliminary data.</text>
</comment>
<accession>A0A3M7R230</accession>
<dbReference type="AlphaFoldDB" id="A0A3M7R230"/>
<reference evidence="1 2" key="1">
    <citation type="journal article" date="2018" name="Sci. Rep.">
        <title>Genomic signatures of local adaptation to the degree of environmental predictability in rotifers.</title>
        <authorList>
            <person name="Franch-Gras L."/>
            <person name="Hahn C."/>
            <person name="Garcia-Roger E.M."/>
            <person name="Carmona M.J."/>
            <person name="Serra M."/>
            <person name="Gomez A."/>
        </authorList>
    </citation>
    <scope>NUCLEOTIDE SEQUENCE [LARGE SCALE GENOMIC DNA]</scope>
    <source>
        <strain evidence="1">HYR1</strain>
    </source>
</reference>
<name>A0A3M7R230_BRAPC</name>
<dbReference type="Proteomes" id="UP000276133">
    <property type="component" value="Unassembled WGS sequence"/>
</dbReference>
<evidence type="ECO:0000313" key="1">
    <source>
        <dbReference type="EMBL" id="RNA17633.1"/>
    </source>
</evidence>
<evidence type="ECO:0000313" key="2">
    <source>
        <dbReference type="Proteomes" id="UP000276133"/>
    </source>
</evidence>
<dbReference type="EMBL" id="REGN01004412">
    <property type="protein sequence ID" value="RNA17633.1"/>
    <property type="molecule type" value="Genomic_DNA"/>
</dbReference>